<evidence type="ECO:0000313" key="3">
    <source>
        <dbReference type="Proteomes" id="UP000239203"/>
    </source>
</evidence>
<name>A0A2S6GI03_9PSEU</name>
<dbReference type="RefSeq" id="WP_374065113.1">
    <property type="nucleotide sequence ID" value="NZ_CP154825.1"/>
</dbReference>
<gene>
    <name evidence="2" type="ORF">CLV40_11784</name>
</gene>
<accession>A0A2S6GI03</accession>
<reference evidence="2 3" key="1">
    <citation type="submission" date="2018-02" db="EMBL/GenBank/DDBJ databases">
        <title>Genomic Encyclopedia of Archaeal and Bacterial Type Strains, Phase II (KMG-II): from individual species to whole genera.</title>
        <authorList>
            <person name="Goeker M."/>
        </authorList>
    </citation>
    <scope>NUCLEOTIDE SEQUENCE [LARGE SCALE GENOMIC DNA]</scope>
    <source>
        <strain evidence="2 3">YU 961-1</strain>
    </source>
</reference>
<evidence type="ECO:0000256" key="1">
    <source>
        <dbReference type="SAM" id="MobiDB-lite"/>
    </source>
</evidence>
<dbReference type="Proteomes" id="UP000239203">
    <property type="component" value="Unassembled WGS sequence"/>
</dbReference>
<dbReference type="EMBL" id="PTIX01000017">
    <property type="protein sequence ID" value="PPK64845.1"/>
    <property type="molecule type" value="Genomic_DNA"/>
</dbReference>
<evidence type="ECO:0000313" key="2">
    <source>
        <dbReference type="EMBL" id="PPK64845.1"/>
    </source>
</evidence>
<feature type="compositionally biased region" description="Low complexity" evidence="1">
    <location>
        <begin position="52"/>
        <end position="61"/>
    </location>
</feature>
<proteinExistence type="predicted"/>
<keyword evidence="3" id="KW-1185">Reference proteome</keyword>
<dbReference type="AlphaFoldDB" id="A0A2S6GI03"/>
<feature type="region of interest" description="Disordered" evidence="1">
    <location>
        <begin position="43"/>
        <end position="75"/>
    </location>
</feature>
<sequence>MVNPRREFFYATPAEVRELLVGLGNDHVLDYTEVAEAVEWRASEPGRRDGRVPAAVGAVGTDAGGDGDLSDDGTE</sequence>
<comment type="caution">
    <text evidence="2">The sequence shown here is derived from an EMBL/GenBank/DDBJ whole genome shotgun (WGS) entry which is preliminary data.</text>
</comment>
<organism evidence="2 3">
    <name type="scientific">Actinokineospora auranticolor</name>
    <dbReference type="NCBI Taxonomy" id="155976"/>
    <lineage>
        <taxon>Bacteria</taxon>
        <taxon>Bacillati</taxon>
        <taxon>Actinomycetota</taxon>
        <taxon>Actinomycetes</taxon>
        <taxon>Pseudonocardiales</taxon>
        <taxon>Pseudonocardiaceae</taxon>
        <taxon>Actinokineospora</taxon>
    </lineage>
</organism>
<protein>
    <submittedName>
        <fullName evidence="2">Uncharacterized protein</fullName>
    </submittedName>
</protein>